<evidence type="ECO:0000313" key="4">
    <source>
        <dbReference type="Proteomes" id="UP000254716"/>
    </source>
</evidence>
<keyword evidence="1" id="KW-0732">Signal</keyword>
<evidence type="ECO:0008006" key="5">
    <source>
        <dbReference type="Google" id="ProtNLM"/>
    </source>
</evidence>
<dbReference type="Pfam" id="PF17274">
    <property type="entry name" value="DUF5339"/>
    <property type="match status" value="1"/>
</dbReference>
<evidence type="ECO:0000313" key="2">
    <source>
        <dbReference type="EMBL" id="STJ15043.1"/>
    </source>
</evidence>
<reference evidence="2 4" key="1">
    <citation type="submission" date="2018-06" db="EMBL/GenBank/DDBJ databases">
        <authorList>
            <consortium name="Pathogen Informatics"/>
            <person name="Doyle S."/>
        </authorList>
    </citation>
    <scope>NUCLEOTIDE SEQUENCE [LARGE SCALE GENOMIC DNA]</scope>
    <source>
        <strain evidence="2 4">NCTC9081</strain>
    </source>
</reference>
<proteinExistence type="predicted"/>
<dbReference type="InterPro" id="IPR020493">
    <property type="entry name" value="Uncharacterised_HI0310"/>
</dbReference>
<dbReference type="Proteomes" id="UP000254716">
    <property type="component" value="Unassembled WGS sequence"/>
</dbReference>
<evidence type="ECO:0000313" key="3">
    <source>
        <dbReference type="EMBL" id="STJ15047.1"/>
    </source>
</evidence>
<gene>
    <name evidence="2" type="ORF">NCTC9081_00386</name>
    <name evidence="3" type="ORF">NCTC9081_00390</name>
</gene>
<sequence length="92" mass="10219">MKKIIALLFVATFATSASAAMTQTCQDYYKEIDNFMDKMKEMGTPDAQINVIKQQYEQSKQQISALPESSQDMACKQGLEALKQSMSAVGIK</sequence>
<evidence type="ECO:0000256" key="1">
    <source>
        <dbReference type="SAM" id="SignalP"/>
    </source>
</evidence>
<name>A0A2P9EK03_ECOLX</name>
<organism evidence="2 4">
    <name type="scientific">Escherichia coli</name>
    <dbReference type="NCBI Taxonomy" id="562"/>
    <lineage>
        <taxon>Bacteria</taxon>
        <taxon>Pseudomonadati</taxon>
        <taxon>Pseudomonadota</taxon>
        <taxon>Gammaproteobacteria</taxon>
        <taxon>Enterobacterales</taxon>
        <taxon>Enterobacteriaceae</taxon>
        <taxon>Escherichia</taxon>
    </lineage>
</organism>
<feature type="signal peptide" evidence="1">
    <location>
        <begin position="1"/>
        <end position="19"/>
    </location>
</feature>
<accession>A0A2P9EK03</accession>
<dbReference type="AlphaFoldDB" id="A0A2P9EK03"/>
<feature type="chain" id="PRO_5041065195" description="DUF5339 domain-containing protein" evidence="1">
    <location>
        <begin position="20"/>
        <end position="92"/>
    </location>
</feature>
<dbReference type="RefSeq" id="WP_016237862.1">
    <property type="nucleotide sequence ID" value="NZ_JADMLX010000033.1"/>
</dbReference>
<dbReference type="EMBL" id="UGCV01000007">
    <property type="protein sequence ID" value="STJ15043.1"/>
    <property type="molecule type" value="Genomic_DNA"/>
</dbReference>
<dbReference type="EMBL" id="UGCV01000007">
    <property type="protein sequence ID" value="STJ15047.1"/>
    <property type="molecule type" value="Genomic_DNA"/>
</dbReference>
<protein>
    <recommendedName>
        <fullName evidence="5">DUF5339 domain-containing protein</fullName>
    </recommendedName>
</protein>